<dbReference type="Gene3D" id="3.40.1000.50">
    <property type="entry name" value="Repressor of RNA polymerase III transcription Maf1"/>
    <property type="match status" value="2"/>
</dbReference>
<accession>F4RMA6</accession>
<dbReference type="GO" id="GO:0016480">
    <property type="term" value="P:negative regulation of transcription by RNA polymerase III"/>
    <property type="evidence" value="ECO:0007669"/>
    <property type="project" value="InterPro"/>
</dbReference>
<proteinExistence type="predicted"/>
<name>F4RMA6_MELLP</name>
<evidence type="ECO:0000256" key="1">
    <source>
        <dbReference type="SAM" id="MobiDB-lite"/>
    </source>
</evidence>
<dbReference type="GO" id="GO:0005634">
    <property type="term" value="C:nucleus"/>
    <property type="evidence" value="ECO:0007669"/>
    <property type="project" value="TreeGrafter"/>
</dbReference>
<feature type="region of interest" description="Disordered" evidence="1">
    <location>
        <begin position="193"/>
        <end position="303"/>
    </location>
</feature>
<dbReference type="InParanoid" id="F4RMA6"/>
<feature type="compositionally biased region" description="Polar residues" evidence="1">
    <location>
        <begin position="213"/>
        <end position="224"/>
    </location>
</feature>
<feature type="region of interest" description="Disordered" evidence="1">
    <location>
        <begin position="445"/>
        <end position="467"/>
    </location>
</feature>
<gene>
    <name evidence="2" type="ORF">MELLADRAFT_77819</name>
</gene>
<dbReference type="VEuPathDB" id="FungiDB:MELLADRAFT_77819"/>
<dbReference type="HOGENOM" id="CLU_037043_3_0_1"/>
<evidence type="ECO:0008006" key="4">
    <source>
        <dbReference type="Google" id="ProtNLM"/>
    </source>
</evidence>
<dbReference type="GeneID" id="18933006"/>
<dbReference type="KEGG" id="mlr:MELLADRAFT_77819"/>
<dbReference type="Pfam" id="PF09174">
    <property type="entry name" value="Maf1"/>
    <property type="match status" value="1"/>
</dbReference>
<dbReference type="PANTHER" id="PTHR22504:SF0">
    <property type="entry name" value="REPRESSOR OF RNA POLYMERASE III TRANSCRIPTION MAF1 HOMOLOG"/>
    <property type="match status" value="1"/>
</dbReference>
<dbReference type="EMBL" id="GL883108">
    <property type="protein sequence ID" value="EGG06391.1"/>
    <property type="molecule type" value="Genomic_DNA"/>
</dbReference>
<dbReference type="InterPro" id="IPR038564">
    <property type="entry name" value="Maf1_sf"/>
</dbReference>
<keyword evidence="3" id="KW-1185">Reference proteome</keyword>
<feature type="compositionally biased region" description="Polar residues" evidence="1">
    <location>
        <begin position="247"/>
        <end position="259"/>
    </location>
</feature>
<evidence type="ECO:0000313" key="2">
    <source>
        <dbReference type="EMBL" id="EGG06391.1"/>
    </source>
</evidence>
<dbReference type="InterPro" id="IPR015257">
    <property type="entry name" value="Maf1"/>
</dbReference>
<protein>
    <recommendedName>
        <fullName evidence="4">Repressor of RNA polymerase III transcription MAF1</fullName>
    </recommendedName>
</protein>
<dbReference type="STRING" id="747676.F4RMA6"/>
<sequence length="467" mass="51668">MKFLEVPELELLASSLTNASQSVRVTTRIEAYSCKSVASERKMFKSLDQEFTSDLEVSASISPPEHSHHLLESAFGRLDNKDCRKTFWLLIATLNAAYPDHNFSNVKAEDFHRDESAHSILMKMSEALELNSSSSVFASSLGALSISPDSQAHESTMAPHVGANDIWAGVHPSIKQILDPAIDLSQCEVYSYYPDPDSDPHAVDSDDFDDTESVSSSIYGTNRSIGARETEEIEETTMWPMDEVDESSSANVSLAPTHTSEQHHRGSGNSSSSDLRRQDGLSLVDTTSHDSESPAIGQSARKSRSRSLSMLYGDADLEEESAGGLLWSSHYFFYNRKMKRILFISIWGRKVLAVSNQNDPTMATLYEGTCDRSVGIFTREDSDSWMATRSVEVNQTPRSHTQEFDQTNSENKRRLSIFRASHQESLSSGSGKSFAGQTANPDALAISNLNLPNRPKKKTRRAATQLC</sequence>
<reference evidence="3" key="1">
    <citation type="journal article" date="2011" name="Proc. Natl. Acad. Sci. U.S.A.">
        <title>Obligate biotrophy features unraveled by the genomic analysis of rust fungi.</title>
        <authorList>
            <person name="Duplessis S."/>
            <person name="Cuomo C.A."/>
            <person name="Lin Y.-C."/>
            <person name="Aerts A."/>
            <person name="Tisserant E."/>
            <person name="Veneault-Fourrey C."/>
            <person name="Joly D.L."/>
            <person name="Hacquard S."/>
            <person name="Amselem J."/>
            <person name="Cantarel B.L."/>
            <person name="Chiu R."/>
            <person name="Coutinho P.M."/>
            <person name="Feau N."/>
            <person name="Field M."/>
            <person name="Frey P."/>
            <person name="Gelhaye E."/>
            <person name="Goldberg J."/>
            <person name="Grabherr M.G."/>
            <person name="Kodira C.D."/>
            <person name="Kohler A."/>
            <person name="Kuees U."/>
            <person name="Lindquist E.A."/>
            <person name="Lucas S.M."/>
            <person name="Mago R."/>
            <person name="Mauceli E."/>
            <person name="Morin E."/>
            <person name="Murat C."/>
            <person name="Pangilinan J.L."/>
            <person name="Park R."/>
            <person name="Pearson M."/>
            <person name="Quesneville H."/>
            <person name="Rouhier N."/>
            <person name="Sakthikumar S."/>
            <person name="Salamov A.A."/>
            <person name="Schmutz J."/>
            <person name="Selles B."/>
            <person name="Shapiro H."/>
            <person name="Tanguay P."/>
            <person name="Tuskan G.A."/>
            <person name="Henrissat B."/>
            <person name="Van de Peer Y."/>
            <person name="Rouze P."/>
            <person name="Ellis J.G."/>
            <person name="Dodds P.N."/>
            <person name="Schein J.E."/>
            <person name="Zhong S."/>
            <person name="Hamelin R.C."/>
            <person name="Grigoriev I.V."/>
            <person name="Szabo L.J."/>
            <person name="Martin F."/>
        </authorList>
    </citation>
    <scope>NUCLEOTIDE SEQUENCE [LARGE SCALE GENOMIC DNA]</scope>
    <source>
        <strain evidence="3">98AG31 / pathotype 3-4-7</strain>
    </source>
</reference>
<organism evidence="3">
    <name type="scientific">Melampsora larici-populina (strain 98AG31 / pathotype 3-4-7)</name>
    <name type="common">Poplar leaf rust fungus</name>
    <dbReference type="NCBI Taxonomy" id="747676"/>
    <lineage>
        <taxon>Eukaryota</taxon>
        <taxon>Fungi</taxon>
        <taxon>Dikarya</taxon>
        <taxon>Basidiomycota</taxon>
        <taxon>Pucciniomycotina</taxon>
        <taxon>Pucciniomycetes</taxon>
        <taxon>Pucciniales</taxon>
        <taxon>Melampsoraceae</taxon>
        <taxon>Melampsora</taxon>
    </lineage>
</organism>
<dbReference type="OrthoDB" id="277029at2759"/>
<evidence type="ECO:0000313" key="3">
    <source>
        <dbReference type="Proteomes" id="UP000001072"/>
    </source>
</evidence>
<dbReference type="GO" id="GO:0000994">
    <property type="term" value="F:RNA polymerase III core binding"/>
    <property type="evidence" value="ECO:0007669"/>
    <property type="project" value="TreeGrafter"/>
</dbReference>
<dbReference type="PANTHER" id="PTHR22504">
    <property type="entry name" value="REPRESSOR OF RNA POLYMERASE III TRANSCRIPTION MAF1"/>
    <property type="match status" value="1"/>
</dbReference>
<dbReference type="RefSeq" id="XP_007410225.1">
    <property type="nucleotide sequence ID" value="XM_007410163.1"/>
</dbReference>
<dbReference type="eggNOG" id="KOG3104">
    <property type="taxonomic scope" value="Eukaryota"/>
</dbReference>
<dbReference type="Proteomes" id="UP000001072">
    <property type="component" value="Unassembled WGS sequence"/>
</dbReference>
<dbReference type="AlphaFoldDB" id="F4RMA6"/>